<dbReference type="Proteomes" id="UP000492821">
    <property type="component" value="Unassembled WGS sequence"/>
</dbReference>
<keyword evidence="2" id="KW-1185">Reference proteome</keyword>
<feature type="compositionally biased region" description="Polar residues" evidence="1">
    <location>
        <begin position="19"/>
        <end position="31"/>
    </location>
</feature>
<protein>
    <submittedName>
        <fullName evidence="3">Pre-mRNA-splicing factor CWC26</fullName>
    </submittedName>
</protein>
<feature type="compositionally biased region" description="Basic and acidic residues" evidence="1">
    <location>
        <begin position="75"/>
        <end position="106"/>
    </location>
</feature>
<sequence>MASKSKPSKHIKSEHLVISDQNGKVSASMKTENAKNKYVTDRPPFNLDTKIDYDDDYLKEDPIPMTKSGSKKRRNPESNKHKQQLHQDELNRQWAESLREEFHQKS</sequence>
<evidence type="ECO:0000313" key="2">
    <source>
        <dbReference type="Proteomes" id="UP000492821"/>
    </source>
</evidence>
<evidence type="ECO:0000313" key="3">
    <source>
        <dbReference type="WBParaSite" id="Pan_g13975.t1"/>
    </source>
</evidence>
<feature type="compositionally biased region" description="Basic residues" evidence="1">
    <location>
        <begin position="1"/>
        <end position="10"/>
    </location>
</feature>
<accession>A0A7E4UXD3</accession>
<reference evidence="2" key="1">
    <citation type="journal article" date="2013" name="Genetics">
        <title>The draft genome and transcriptome of Panagrellus redivivus are shaped by the harsh demands of a free-living lifestyle.</title>
        <authorList>
            <person name="Srinivasan J."/>
            <person name="Dillman A.R."/>
            <person name="Macchietto M.G."/>
            <person name="Heikkinen L."/>
            <person name="Lakso M."/>
            <person name="Fracchia K.M."/>
            <person name="Antoshechkin I."/>
            <person name="Mortazavi A."/>
            <person name="Wong G."/>
            <person name="Sternberg P.W."/>
        </authorList>
    </citation>
    <scope>NUCLEOTIDE SEQUENCE [LARGE SCALE GENOMIC DNA]</scope>
    <source>
        <strain evidence="2">MT8872</strain>
    </source>
</reference>
<feature type="region of interest" description="Disordered" evidence="1">
    <location>
        <begin position="1"/>
        <end position="106"/>
    </location>
</feature>
<evidence type="ECO:0000256" key="1">
    <source>
        <dbReference type="SAM" id="MobiDB-lite"/>
    </source>
</evidence>
<reference evidence="3" key="2">
    <citation type="submission" date="2020-10" db="UniProtKB">
        <authorList>
            <consortium name="WormBaseParasite"/>
        </authorList>
    </citation>
    <scope>IDENTIFICATION</scope>
</reference>
<dbReference type="WBParaSite" id="Pan_g13975.t1">
    <property type="protein sequence ID" value="Pan_g13975.t1"/>
    <property type="gene ID" value="Pan_g13975"/>
</dbReference>
<proteinExistence type="predicted"/>
<organism evidence="2 3">
    <name type="scientific">Panagrellus redivivus</name>
    <name type="common">Microworm</name>
    <dbReference type="NCBI Taxonomy" id="6233"/>
    <lineage>
        <taxon>Eukaryota</taxon>
        <taxon>Metazoa</taxon>
        <taxon>Ecdysozoa</taxon>
        <taxon>Nematoda</taxon>
        <taxon>Chromadorea</taxon>
        <taxon>Rhabditida</taxon>
        <taxon>Tylenchina</taxon>
        <taxon>Panagrolaimomorpha</taxon>
        <taxon>Panagrolaimoidea</taxon>
        <taxon>Panagrolaimidae</taxon>
        <taxon>Panagrellus</taxon>
    </lineage>
</organism>
<name>A0A7E4UXD3_PANRE</name>
<dbReference type="AlphaFoldDB" id="A0A7E4UXD3"/>